<dbReference type="Gene3D" id="1.10.510.10">
    <property type="entry name" value="Transferase(Phosphotransferase) domain 1"/>
    <property type="match status" value="1"/>
</dbReference>
<protein>
    <submittedName>
        <fullName evidence="2">Serine/threonine-protein kinase WNK2</fullName>
    </submittedName>
</protein>
<dbReference type="GO" id="GO:0043408">
    <property type="term" value="P:regulation of MAPK cascade"/>
    <property type="evidence" value="ECO:0007669"/>
    <property type="project" value="TreeGrafter"/>
</dbReference>
<dbReference type="GO" id="GO:0004674">
    <property type="term" value="F:protein serine/threonine kinase activity"/>
    <property type="evidence" value="ECO:0007669"/>
    <property type="project" value="TreeGrafter"/>
</dbReference>
<feature type="domain" description="Protein kinase" evidence="1">
    <location>
        <begin position="44"/>
        <end position="268"/>
    </location>
</feature>
<evidence type="ECO:0000313" key="2">
    <source>
        <dbReference type="EMBL" id="KFX41227.1"/>
    </source>
</evidence>
<reference evidence="2" key="2">
    <citation type="journal article" date="2014" name="PLoS Genet.">
        <title>Signature gene expression reveals novel clues to the molecular mechanisms of dimorphic transition in Penicillium marneffei.</title>
        <authorList>
            <person name="Yang E."/>
            <person name="Wang G."/>
            <person name="Cai J."/>
            <person name="Woo P.C."/>
            <person name="Lau S.K."/>
            <person name="Yuen K.-Y."/>
            <person name="Chow W.-N."/>
            <person name="Lin X."/>
        </authorList>
    </citation>
    <scope>NUCLEOTIDE SEQUENCE</scope>
    <source>
        <strain evidence="2">PM1</strain>
    </source>
</reference>
<dbReference type="GO" id="GO:0000165">
    <property type="term" value="P:MAPK cascade"/>
    <property type="evidence" value="ECO:0007669"/>
    <property type="project" value="TreeGrafter"/>
</dbReference>
<reference key="1">
    <citation type="journal article" date="2014" name="PLoS Genet.">
        <title>Signature Gene Expression Reveals Novel Clues to the Molecular Mechanisms of Dimorphic Transition in Penicillium marneffei.</title>
        <authorList>
            <person name="Yang E."/>
            <person name="Wang G."/>
            <person name="Cai J."/>
            <person name="Woo P.C."/>
            <person name="Lau S.K."/>
            <person name="Yuen K.-Y."/>
            <person name="Chow W.-N."/>
            <person name="Lin X."/>
        </authorList>
    </citation>
    <scope>NUCLEOTIDE SEQUENCE [LARGE SCALE GENOMIC DNA]</scope>
    <source>
        <strain>PM1</strain>
    </source>
</reference>
<dbReference type="PANTHER" id="PTHR48015:SF16">
    <property type="entry name" value="SERINE_THREONINE-PROTEIN KINASE SULU"/>
    <property type="match status" value="1"/>
</dbReference>
<accession>A0A093ULQ9</accession>
<name>A0A093ULQ9_TALMA</name>
<proteinExistence type="predicted"/>
<keyword evidence="2" id="KW-0808">Transferase</keyword>
<sequence>MSRGPPNLDQEDHCKEAIDNKKTVFSIDDGFKKPRYSLIESIYVDSSDAPGEGYCGMEMDLSHFSRRSTFVKKLDLDDVNADSGFVQLTSHPNLLNLMDVSISKNEIYINYERPGISLSKLQQYDIIDRITVATICKKVIHGLIYVHDVLNIPHGNLHCDNIYLNEEGEIKIGDIGKSMIQTRKTKDVSRDVKAIYDIAERLLNLDGNSDKRSVSWVLAKNFVKTTDGISLQTLLKHPFFNISQDSAYIACIWEVYSFIQTQNKVESQ</sequence>
<evidence type="ECO:0000259" key="1">
    <source>
        <dbReference type="PROSITE" id="PS50011"/>
    </source>
</evidence>
<dbReference type="PROSITE" id="PS50011">
    <property type="entry name" value="PROTEIN_KINASE_DOM"/>
    <property type="match status" value="1"/>
</dbReference>
<dbReference type="Pfam" id="PF00069">
    <property type="entry name" value="Pkinase"/>
    <property type="match status" value="1"/>
</dbReference>
<keyword evidence="2" id="KW-0418">Kinase</keyword>
<dbReference type="GO" id="GO:0005524">
    <property type="term" value="F:ATP binding"/>
    <property type="evidence" value="ECO:0007669"/>
    <property type="project" value="InterPro"/>
</dbReference>
<gene>
    <name evidence="2" type="ORF">GQ26_0660170</name>
</gene>
<dbReference type="SMART" id="SM00220">
    <property type="entry name" value="S_TKc"/>
    <property type="match status" value="1"/>
</dbReference>
<dbReference type="InterPro" id="IPR000719">
    <property type="entry name" value="Prot_kinase_dom"/>
</dbReference>
<comment type="caution">
    <text evidence="2">The sequence shown here is derived from an EMBL/GenBank/DDBJ whole genome shotgun (WGS) entry which is preliminary data.</text>
</comment>
<dbReference type="InterPro" id="IPR011009">
    <property type="entry name" value="Kinase-like_dom_sf"/>
</dbReference>
<dbReference type="InterPro" id="IPR050285">
    <property type="entry name" value="STE20_Ser/Thr_kinase"/>
</dbReference>
<dbReference type="SUPFAM" id="SSF56112">
    <property type="entry name" value="Protein kinase-like (PK-like)"/>
    <property type="match status" value="1"/>
</dbReference>
<dbReference type="HOGENOM" id="CLU_1038923_0_0_1"/>
<organism evidence="2">
    <name type="scientific">Talaromyces marneffei PM1</name>
    <dbReference type="NCBI Taxonomy" id="1077442"/>
    <lineage>
        <taxon>Eukaryota</taxon>
        <taxon>Fungi</taxon>
        <taxon>Dikarya</taxon>
        <taxon>Ascomycota</taxon>
        <taxon>Pezizomycotina</taxon>
        <taxon>Eurotiomycetes</taxon>
        <taxon>Eurotiomycetidae</taxon>
        <taxon>Eurotiales</taxon>
        <taxon>Trichocomaceae</taxon>
        <taxon>Talaromyces</taxon>
        <taxon>Talaromyces sect. Talaromyces</taxon>
    </lineage>
</organism>
<dbReference type="EMBL" id="JPOX01000066">
    <property type="protein sequence ID" value="KFX41227.1"/>
    <property type="molecule type" value="Genomic_DNA"/>
</dbReference>
<dbReference type="GO" id="GO:0005737">
    <property type="term" value="C:cytoplasm"/>
    <property type="evidence" value="ECO:0007669"/>
    <property type="project" value="TreeGrafter"/>
</dbReference>
<dbReference type="PANTHER" id="PTHR48015">
    <property type="entry name" value="SERINE/THREONINE-PROTEIN KINASE TAO"/>
    <property type="match status" value="1"/>
</dbReference>
<dbReference type="AlphaFoldDB" id="A0A093ULQ9"/>